<keyword evidence="1" id="KW-0812">Transmembrane</keyword>
<dbReference type="EMBL" id="BAAAPC010000009">
    <property type="protein sequence ID" value="GAA1996424.1"/>
    <property type="molecule type" value="Genomic_DNA"/>
</dbReference>
<keyword evidence="3" id="KW-1185">Reference proteome</keyword>
<keyword evidence="1" id="KW-0472">Membrane</keyword>
<dbReference type="Pfam" id="PF16951">
    <property type="entry name" value="MaAIMP_sms"/>
    <property type="match status" value="1"/>
</dbReference>
<evidence type="ECO:0000313" key="2">
    <source>
        <dbReference type="EMBL" id="GAA1996424.1"/>
    </source>
</evidence>
<name>A0ABN2T153_9ACTN</name>
<dbReference type="Proteomes" id="UP001501585">
    <property type="component" value="Unassembled WGS sequence"/>
</dbReference>
<protein>
    <recommendedName>
        <fullName evidence="4">Methionine/alanine import family NSS transporter small subunit</fullName>
    </recommendedName>
</protein>
<sequence>MSAGAIVMLIISIVVVWGGLATAIYLLRRHPELPETDEVPADSAS</sequence>
<organism evidence="2 3">
    <name type="scientific">Nocardiopsis rhodophaea</name>
    <dbReference type="NCBI Taxonomy" id="280238"/>
    <lineage>
        <taxon>Bacteria</taxon>
        <taxon>Bacillati</taxon>
        <taxon>Actinomycetota</taxon>
        <taxon>Actinomycetes</taxon>
        <taxon>Streptosporangiales</taxon>
        <taxon>Nocardiopsidaceae</taxon>
        <taxon>Nocardiopsis</taxon>
    </lineage>
</organism>
<evidence type="ECO:0008006" key="4">
    <source>
        <dbReference type="Google" id="ProtNLM"/>
    </source>
</evidence>
<reference evidence="2 3" key="1">
    <citation type="journal article" date="2019" name="Int. J. Syst. Evol. Microbiol.">
        <title>The Global Catalogue of Microorganisms (GCM) 10K type strain sequencing project: providing services to taxonomists for standard genome sequencing and annotation.</title>
        <authorList>
            <consortium name="The Broad Institute Genomics Platform"/>
            <consortium name="The Broad Institute Genome Sequencing Center for Infectious Disease"/>
            <person name="Wu L."/>
            <person name="Ma J."/>
        </authorList>
    </citation>
    <scope>NUCLEOTIDE SEQUENCE [LARGE SCALE GENOMIC DNA]</scope>
    <source>
        <strain evidence="2 3">JCM 15313</strain>
    </source>
</reference>
<comment type="caution">
    <text evidence="2">The sequence shown here is derived from an EMBL/GenBank/DDBJ whole genome shotgun (WGS) entry which is preliminary data.</text>
</comment>
<keyword evidence="1" id="KW-1133">Transmembrane helix</keyword>
<evidence type="ECO:0000256" key="1">
    <source>
        <dbReference type="SAM" id="Phobius"/>
    </source>
</evidence>
<dbReference type="NCBIfam" id="NF033493">
    <property type="entry name" value="MetS_like_NSS"/>
    <property type="match status" value="1"/>
</dbReference>
<dbReference type="RefSeq" id="WP_344108841.1">
    <property type="nucleotide sequence ID" value="NZ_BAAAPC010000009.1"/>
</dbReference>
<feature type="transmembrane region" description="Helical" evidence="1">
    <location>
        <begin position="6"/>
        <end position="27"/>
    </location>
</feature>
<evidence type="ECO:0000313" key="3">
    <source>
        <dbReference type="Proteomes" id="UP001501585"/>
    </source>
</evidence>
<accession>A0ABN2T153</accession>
<gene>
    <name evidence="2" type="ORF">GCM10009799_23930</name>
</gene>
<dbReference type="InterPro" id="IPR031596">
    <property type="entry name" value="MaAIMP_sms"/>
</dbReference>
<proteinExistence type="predicted"/>